<dbReference type="Proteomes" id="UP000001225">
    <property type="component" value="Chromosome"/>
</dbReference>
<dbReference type="KEGG" id="bpt:Bpet4959"/>
<sequence>MQIASLEDDLDQARHIKQVLDSAGYTCHSYQRSRDLLAAVRNQSFDLIMLDWQLPDMDGDEVLRRLRSTLGMQVPIIFLTSRSQEIDLVQGLHAGADDYVVKPLRSAELLARIAALLRRSQAAQPDHAPFSVAGYDIDPTARTIALNGTAIALAPKEFELAQLFFRNAGRLLSRDVLAESVWSREIPATSRTLDTHLSNIRQKLQLRPENGVRLASSYALGYRLEIVNSDTGADKT</sequence>
<organism evidence="8 9">
    <name type="scientific">Bordetella petrii (strain ATCC BAA-461 / DSM 12804 / CCUG 43448 / CIP 107267 / Se-1111R)</name>
    <dbReference type="NCBI Taxonomy" id="340100"/>
    <lineage>
        <taxon>Bacteria</taxon>
        <taxon>Pseudomonadati</taxon>
        <taxon>Pseudomonadota</taxon>
        <taxon>Betaproteobacteria</taxon>
        <taxon>Burkholderiales</taxon>
        <taxon>Alcaligenaceae</taxon>
        <taxon>Bordetella</taxon>
    </lineage>
</organism>
<dbReference type="InterPro" id="IPR001789">
    <property type="entry name" value="Sig_transdc_resp-reg_receiver"/>
</dbReference>
<evidence type="ECO:0000313" key="9">
    <source>
        <dbReference type="Proteomes" id="UP000001225"/>
    </source>
</evidence>
<dbReference type="eggNOG" id="COG0745">
    <property type="taxonomic scope" value="Bacteria"/>
</dbReference>
<feature type="domain" description="OmpR/PhoB-type" evidence="7">
    <location>
        <begin position="127"/>
        <end position="226"/>
    </location>
</feature>
<dbReference type="CDD" id="cd00383">
    <property type="entry name" value="trans_reg_C"/>
    <property type="match status" value="1"/>
</dbReference>
<dbReference type="Gene3D" id="1.10.10.10">
    <property type="entry name" value="Winged helix-like DNA-binding domain superfamily/Winged helix DNA-binding domain"/>
    <property type="match status" value="1"/>
</dbReference>
<dbReference type="GO" id="GO:0006355">
    <property type="term" value="P:regulation of DNA-templated transcription"/>
    <property type="evidence" value="ECO:0007669"/>
    <property type="project" value="InterPro"/>
</dbReference>
<dbReference type="GO" id="GO:0000156">
    <property type="term" value="F:phosphorelay response regulator activity"/>
    <property type="evidence" value="ECO:0007669"/>
    <property type="project" value="TreeGrafter"/>
</dbReference>
<dbReference type="PROSITE" id="PS51755">
    <property type="entry name" value="OMPR_PHOB"/>
    <property type="match status" value="1"/>
</dbReference>
<accession>A9IJ13</accession>
<keyword evidence="1 4" id="KW-0597">Phosphoprotein</keyword>
<dbReference type="Pfam" id="PF00072">
    <property type="entry name" value="Response_reg"/>
    <property type="match status" value="1"/>
</dbReference>
<dbReference type="GO" id="GO:0005829">
    <property type="term" value="C:cytosol"/>
    <property type="evidence" value="ECO:0007669"/>
    <property type="project" value="TreeGrafter"/>
</dbReference>
<protein>
    <submittedName>
        <fullName evidence="8">Probable two-component response regulator</fullName>
    </submittedName>
</protein>
<dbReference type="STRING" id="94624.Bpet4959"/>
<dbReference type="EMBL" id="AM902716">
    <property type="protein sequence ID" value="CAP45311.1"/>
    <property type="molecule type" value="Genomic_DNA"/>
</dbReference>
<dbReference type="CDD" id="cd17574">
    <property type="entry name" value="REC_OmpR"/>
    <property type="match status" value="1"/>
</dbReference>
<evidence type="ECO:0000259" key="7">
    <source>
        <dbReference type="PROSITE" id="PS51755"/>
    </source>
</evidence>
<proteinExistence type="predicted"/>
<keyword evidence="9" id="KW-1185">Reference proteome</keyword>
<dbReference type="SMART" id="SM00862">
    <property type="entry name" value="Trans_reg_C"/>
    <property type="match status" value="1"/>
</dbReference>
<dbReference type="SMART" id="SM00448">
    <property type="entry name" value="REC"/>
    <property type="match status" value="1"/>
</dbReference>
<feature type="DNA-binding region" description="OmpR/PhoB-type" evidence="5">
    <location>
        <begin position="127"/>
        <end position="226"/>
    </location>
</feature>
<dbReference type="GO" id="GO:0000976">
    <property type="term" value="F:transcription cis-regulatory region binding"/>
    <property type="evidence" value="ECO:0007669"/>
    <property type="project" value="TreeGrafter"/>
</dbReference>
<dbReference type="Pfam" id="PF00486">
    <property type="entry name" value="Trans_reg_C"/>
    <property type="match status" value="1"/>
</dbReference>
<dbReference type="InterPro" id="IPR001867">
    <property type="entry name" value="OmpR/PhoB-type_DNA-bd"/>
</dbReference>
<dbReference type="SUPFAM" id="SSF52172">
    <property type="entry name" value="CheY-like"/>
    <property type="match status" value="1"/>
</dbReference>
<keyword evidence="3 5" id="KW-0238">DNA-binding</keyword>
<reference evidence="8 9" key="1">
    <citation type="journal article" date="2008" name="BMC Genomics">
        <title>The missing link: Bordetella petrii is endowed with both the metabolic versatility of environmental bacteria and virulence traits of pathogenic Bordetellae.</title>
        <authorList>
            <person name="Gross R."/>
            <person name="Guzman C.A."/>
            <person name="Sebaihia M."/>
            <person name="Martins Dos Santos V.A."/>
            <person name="Pieper D.H."/>
            <person name="Koebnik R."/>
            <person name="Lechner M."/>
            <person name="Bartels D."/>
            <person name="Buhrmester J."/>
            <person name="Choudhuri J.V."/>
            <person name="Ebensen T."/>
            <person name="Gaigalat L."/>
            <person name="Herrmann S."/>
            <person name="Khachane A.N."/>
            <person name="Larisch C."/>
            <person name="Link S."/>
            <person name="Linke B."/>
            <person name="Meyer F."/>
            <person name="Mormann S."/>
            <person name="Nakunst D."/>
            <person name="Rueckert C."/>
            <person name="Schneiker-Bekel S."/>
            <person name="Schulze K."/>
            <person name="Vorhoelter F.J."/>
            <person name="Yevsa T."/>
            <person name="Engle J.T."/>
            <person name="Goldman W.E."/>
            <person name="Puehler A."/>
            <person name="Goebel U.B."/>
            <person name="Goesmann A."/>
            <person name="Bloecker H."/>
            <person name="Kaiser O."/>
            <person name="Martinez-Arias R."/>
        </authorList>
    </citation>
    <scope>NUCLEOTIDE SEQUENCE [LARGE SCALE GENOMIC DNA]</scope>
    <source>
        <strain evidence="9">ATCC BAA-461 / DSM 12804 / CCUG 43448 / CIP 107267 / Se-1111R</strain>
    </source>
</reference>
<evidence type="ECO:0000256" key="1">
    <source>
        <dbReference type="ARBA" id="ARBA00022553"/>
    </source>
</evidence>
<evidence type="ECO:0000256" key="3">
    <source>
        <dbReference type="ARBA" id="ARBA00023125"/>
    </source>
</evidence>
<dbReference type="PANTHER" id="PTHR48111">
    <property type="entry name" value="REGULATOR OF RPOS"/>
    <property type="match status" value="1"/>
</dbReference>
<name>A9IJ13_BORPD</name>
<evidence type="ECO:0000256" key="5">
    <source>
        <dbReference type="PROSITE-ProRule" id="PRU01091"/>
    </source>
</evidence>
<feature type="modified residue" description="4-aspartylphosphate" evidence="4">
    <location>
        <position position="51"/>
    </location>
</feature>
<dbReference type="GO" id="GO:0032993">
    <property type="term" value="C:protein-DNA complex"/>
    <property type="evidence" value="ECO:0007669"/>
    <property type="project" value="TreeGrafter"/>
</dbReference>
<dbReference type="InterPro" id="IPR036388">
    <property type="entry name" value="WH-like_DNA-bd_sf"/>
</dbReference>
<dbReference type="InterPro" id="IPR039420">
    <property type="entry name" value="WalR-like"/>
</dbReference>
<dbReference type="Gene3D" id="6.10.250.690">
    <property type="match status" value="1"/>
</dbReference>
<dbReference type="PROSITE" id="PS50110">
    <property type="entry name" value="RESPONSE_REGULATORY"/>
    <property type="match status" value="1"/>
</dbReference>
<evidence type="ECO:0000256" key="2">
    <source>
        <dbReference type="ARBA" id="ARBA00023012"/>
    </source>
</evidence>
<dbReference type="AlphaFoldDB" id="A9IJ13"/>
<keyword evidence="2" id="KW-0902">Two-component regulatory system</keyword>
<gene>
    <name evidence="8" type="ordered locus">Bpet4959</name>
</gene>
<feature type="domain" description="Response regulatory" evidence="6">
    <location>
        <begin position="2"/>
        <end position="117"/>
    </location>
</feature>
<dbReference type="InterPro" id="IPR011006">
    <property type="entry name" value="CheY-like_superfamily"/>
</dbReference>
<dbReference type="Gene3D" id="3.40.50.2300">
    <property type="match status" value="1"/>
</dbReference>
<evidence type="ECO:0000259" key="6">
    <source>
        <dbReference type="PROSITE" id="PS50110"/>
    </source>
</evidence>
<evidence type="ECO:0000256" key="4">
    <source>
        <dbReference type="PROSITE-ProRule" id="PRU00169"/>
    </source>
</evidence>
<evidence type="ECO:0000313" key="8">
    <source>
        <dbReference type="EMBL" id="CAP45311.1"/>
    </source>
</evidence>
<dbReference type="PANTHER" id="PTHR48111:SF40">
    <property type="entry name" value="PHOSPHATE REGULON TRANSCRIPTIONAL REGULATORY PROTEIN PHOB"/>
    <property type="match status" value="1"/>
</dbReference>